<evidence type="ECO:0000313" key="5">
    <source>
        <dbReference type="EMBL" id="GCB33191.1"/>
    </source>
</evidence>
<dbReference type="Pfam" id="PF10502">
    <property type="entry name" value="Peptidase_S26"/>
    <property type="match status" value="2"/>
</dbReference>
<dbReference type="AlphaFoldDB" id="A0A401LP03"/>
<dbReference type="Gene3D" id="2.10.109.10">
    <property type="entry name" value="Umud Fragment, subunit A"/>
    <property type="match status" value="1"/>
</dbReference>
<accession>A0A401LP03</accession>
<name>A0A401LP03_9BACE</name>
<dbReference type="CDD" id="cd06530">
    <property type="entry name" value="S26_SPase_I"/>
    <property type="match status" value="1"/>
</dbReference>
<dbReference type="Proteomes" id="UP000288079">
    <property type="component" value="Unassembled WGS sequence"/>
</dbReference>
<dbReference type="InterPro" id="IPR036286">
    <property type="entry name" value="LexA/Signal_pep-like_sf"/>
</dbReference>
<dbReference type="InterPro" id="IPR000223">
    <property type="entry name" value="Pept_S26A_signal_pept_1"/>
</dbReference>
<sequence length="276" mass="32143">MENSLFEGERIIVNQWSYGLRIPLMSVFSYHRWCKRPVKKQDIVVFNNPAAIQQPIIDRREIYISRCIGTPGDTLLIDSLFTVVSPEAQFNPDKKRLYSYPANKENLMTSLMNTLSITDDGLMGNNDSTHVRSFSRYEFYLLEQAINNQNWLQPLTENKDNDPKPLIIPGKGKVLRVYPWNITLLRNTLVLHEGKQAEIKNDTLYVDEKPTQHCYFTKDYYWMGANNSVNLSDSRLFGFVPQDHIIGKASLIWFSKEKGTGITDGYRWNRFFRTVK</sequence>
<evidence type="ECO:0000313" key="6">
    <source>
        <dbReference type="Proteomes" id="UP000288079"/>
    </source>
</evidence>
<feature type="domain" description="Peptidase S26" evidence="4">
    <location>
        <begin position="216"/>
        <end position="254"/>
    </location>
</feature>
<dbReference type="PANTHER" id="PTHR43390:SF1">
    <property type="entry name" value="CHLOROPLAST PROCESSING PEPTIDASE"/>
    <property type="match status" value="1"/>
</dbReference>
<proteinExistence type="inferred from homology"/>
<comment type="caution">
    <text evidence="5">The sequence shown here is derived from an EMBL/GenBank/DDBJ whole genome shotgun (WGS) entry which is preliminary data.</text>
</comment>
<dbReference type="GO" id="GO:0006465">
    <property type="term" value="P:signal peptide processing"/>
    <property type="evidence" value="ECO:0007669"/>
    <property type="project" value="InterPro"/>
</dbReference>
<dbReference type="PANTHER" id="PTHR43390">
    <property type="entry name" value="SIGNAL PEPTIDASE I"/>
    <property type="match status" value="1"/>
</dbReference>
<keyword evidence="6" id="KW-1185">Reference proteome</keyword>
<dbReference type="InterPro" id="IPR019533">
    <property type="entry name" value="Peptidase_S26"/>
</dbReference>
<evidence type="ECO:0000256" key="3">
    <source>
        <dbReference type="ARBA" id="ARBA00029906"/>
    </source>
</evidence>
<evidence type="ECO:0000256" key="2">
    <source>
        <dbReference type="ARBA" id="ARBA00019232"/>
    </source>
</evidence>
<evidence type="ECO:0000259" key="4">
    <source>
        <dbReference type="Pfam" id="PF10502"/>
    </source>
</evidence>
<feature type="domain" description="Peptidase S26" evidence="4">
    <location>
        <begin position="1"/>
        <end position="77"/>
    </location>
</feature>
<gene>
    <name evidence="5" type="ORF">KGMB02408_01360</name>
</gene>
<dbReference type="SUPFAM" id="SSF51306">
    <property type="entry name" value="LexA/Signal peptidase"/>
    <property type="match status" value="1"/>
</dbReference>
<evidence type="ECO:0000256" key="1">
    <source>
        <dbReference type="ARBA" id="ARBA00009370"/>
    </source>
</evidence>
<protein>
    <recommendedName>
        <fullName evidence="2">Signal peptidase I</fullName>
    </recommendedName>
    <alternativeName>
        <fullName evidence="3">Leader peptidase I</fullName>
    </alternativeName>
</protein>
<dbReference type="GO" id="GO:0004252">
    <property type="term" value="F:serine-type endopeptidase activity"/>
    <property type="evidence" value="ECO:0007669"/>
    <property type="project" value="InterPro"/>
</dbReference>
<dbReference type="EMBL" id="BHWB01000001">
    <property type="protein sequence ID" value="GCB33191.1"/>
    <property type="molecule type" value="Genomic_DNA"/>
</dbReference>
<organism evidence="5 6">
    <name type="scientific">Bacteroides faecalis</name>
    <dbReference type="NCBI Taxonomy" id="2447885"/>
    <lineage>
        <taxon>Bacteria</taxon>
        <taxon>Pseudomonadati</taxon>
        <taxon>Bacteroidota</taxon>
        <taxon>Bacteroidia</taxon>
        <taxon>Bacteroidales</taxon>
        <taxon>Bacteroidaceae</taxon>
        <taxon>Bacteroides</taxon>
    </lineage>
</organism>
<comment type="similarity">
    <text evidence="1">Belongs to the peptidase S26 family.</text>
</comment>
<reference evidence="5 6" key="1">
    <citation type="submission" date="2018-10" db="EMBL/GenBank/DDBJ databases">
        <title>Draft Genome Sequence of Bacteroides sp. KCTC 15687.</title>
        <authorList>
            <person name="Yu S.Y."/>
            <person name="Kim J.S."/>
            <person name="Oh B.S."/>
            <person name="Park S.H."/>
            <person name="Kang S.W."/>
            <person name="Park J.E."/>
            <person name="Choi S.H."/>
            <person name="Han K.I."/>
            <person name="Lee K.C."/>
            <person name="Eom M.K."/>
            <person name="Suh M.K."/>
            <person name="Lee D.H."/>
            <person name="Yoon H."/>
            <person name="Kim B."/>
            <person name="Yang S.J."/>
            <person name="Lee J.S."/>
            <person name="Lee J.H."/>
        </authorList>
    </citation>
    <scope>NUCLEOTIDE SEQUENCE [LARGE SCALE GENOMIC DNA]</scope>
    <source>
        <strain evidence="5 6">KCTC 15687</strain>
    </source>
</reference>
<dbReference type="GO" id="GO:0016020">
    <property type="term" value="C:membrane"/>
    <property type="evidence" value="ECO:0007669"/>
    <property type="project" value="InterPro"/>
</dbReference>